<dbReference type="OMA" id="FRWKIHE"/>
<evidence type="ECO:0000313" key="2">
    <source>
        <dbReference type="EMBL" id="KAJ6222433.1"/>
    </source>
</evidence>
<reference evidence="2" key="1">
    <citation type="submission" date="2022-12" db="EMBL/GenBank/DDBJ databases">
        <title>Genome assemblies of Blomia tropicalis.</title>
        <authorList>
            <person name="Cui Y."/>
        </authorList>
    </citation>
    <scope>NUCLEOTIDE SEQUENCE</scope>
    <source>
        <tissue evidence="2">Adult mites</tissue>
    </source>
</reference>
<dbReference type="GO" id="GO:0006801">
    <property type="term" value="P:superoxide metabolic process"/>
    <property type="evidence" value="ECO:0007669"/>
    <property type="project" value="InterPro"/>
</dbReference>
<protein>
    <submittedName>
        <fullName evidence="2">Uncharacterized protein</fullName>
    </submittedName>
</protein>
<accession>A0A9Q0MBZ1</accession>
<dbReference type="InterPro" id="IPR036423">
    <property type="entry name" value="SOD-like_Cu/Zn_dom_sf"/>
</dbReference>
<proteinExistence type="predicted"/>
<organism evidence="2 3">
    <name type="scientific">Blomia tropicalis</name>
    <name type="common">Mite</name>
    <dbReference type="NCBI Taxonomy" id="40697"/>
    <lineage>
        <taxon>Eukaryota</taxon>
        <taxon>Metazoa</taxon>
        <taxon>Ecdysozoa</taxon>
        <taxon>Arthropoda</taxon>
        <taxon>Chelicerata</taxon>
        <taxon>Arachnida</taxon>
        <taxon>Acari</taxon>
        <taxon>Acariformes</taxon>
        <taxon>Sarcoptiformes</taxon>
        <taxon>Astigmata</taxon>
        <taxon>Glycyphagoidea</taxon>
        <taxon>Echimyopodidae</taxon>
        <taxon>Blomia</taxon>
    </lineage>
</organism>
<dbReference type="EMBL" id="JAPWDV010000001">
    <property type="protein sequence ID" value="KAJ6222433.1"/>
    <property type="molecule type" value="Genomic_DNA"/>
</dbReference>
<feature type="signal peptide" evidence="1">
    <location>
        <begin position="1"/>
        <end position="20"/>
    </location>
</feature>
<sequence>MATWIRFSWILISIIQFVHLSTLTEQSTFLNSLIARFQSNGIRGYVLFTENGTSTSISTKIFNNADNNENYSWKMYNSGYMIDNHECNVRNNIYLSFDMTSLMGDLEPVKQNLFNVHLNFVTGEHSFLGKTLVLKGRQSGHMSCAIVLPFENKSTFISTFRGEVQGLVYFLQSGNLFSMISSLHHSSPIEKTSFHDWAILQIPTSIRSEELLHQFNHRSVMNNCQGLNGNYLLRNNESNQVSISSEKSTLNSRSYVNLRNIILPQSRPLFLVLYSDSKAPVSCASIDTIQSKRVVARFDNDPHLVGQVMFSQESPIDPTLVDIELKHNEYAYSYGIDELPTISRHNEEIKQCANINNIIYNPANISPFSVPIEGLGTSDQYAIGDLSGKYGTLLQKQDEKISTVDFNLPLFGKNSIVGRALVFYAPNGTTVGCANLEQPETEMAITFATFDRPIQGQIILKQRKNNCTDDTYVYFEISRSQNANGSLPSSTFEHEWSIREKSVFTDNSWSTPECNDIGEILNPYNKTIDTIYDRDCNPSNMITCRLGDMSRKLSTIDIVPYQVTELGMPNLKKYYFIDSFLPLCGPNSIIGKSIQINMNNRSSEALSCTNLVLLDSEDNQDYN</sequence>
<dbReference type="PANTHER" id="PTHR20910:SF1">
    <property type="entry name" value="SUPEROXIDE DISMUTASE COPPER_ZINC BINDING DOMAIN-CONTAINING PROTEIN"/>
    <property type="match status" value="1"/>
</dbReference>
<dbReference type="Gene3D" id="2.60.40.200">
    <property type="entry name" value="Superoxide dismutase, copper/zinc binding domain"/>
    <property type="match status" value="2"/>
</dbReference>
<keyword evidence="3" id="KW-1185">Reference proteome</keyword>
<dbReference type="InterPro" id="IPR053257">
    <property type="entry name" value="Cu-only_SOD"/>
</dbReference>
<gene>
    <name evidence="2" type="ORF">RDWZM_000978</name>
</gene>
<comment type="caution">
    <text evidence="2">The sequence shown here is derived from an EMBL/GenBank/DDBJ whole genome shotgun (WGS) entry which is preliminary data.</text>
</comment>
<dbReference type="GO" id="GO:0046872">
    <property type="term" value="F:metal ion binding"/>
    <property type="evidence" value="ECO:0007669"/>
    <property type="project" value="InterPro"/>
</dbReference>
<dbReference type="PANTHER" id="PTHR20910">
    <property type="entry name" value="AGAP001623-PA"/>
    <property type="match status" value="1"/>
</dbReference>
<dbReference type="SUPFAM" id="SSF49329">
    <property type="entry name" value="Cu,Zn superoxide dismutase-like"/>
    <property type="match status" value="2"/>
</dbReference>
<evidence type="ECO:0000256" key="1">
    <source>
        <dbReference type="SAM" id="SignalP"/>
    </source>
</evidence>
<dbReference type="Proteomes" id="UP001142055">
    <property type="component" value="Chromosome 1"/>
</dbReference>
<keyword evidence="1" id="KW-0732">Signal</keyword>
<evidence type="ECO:0000313" key="3">
    <source>
        <dbReference type="Proteomes" id="UP001142055"/>
    </source>
</evidence>
<name>A0A9Q0MBZ1_BLOTA</name>
<dbReference type="AlphaFoldDB" id="A0A9Q0MBZ1"/>
<feature type="chain" id="PRO_5040391478" evidence="1">
    <location>
        <begin position="21"/>
        <end position="623"/>
    </location>
</feature>